<dbReference type="RefSeq" id="WP_135981839.1">
    <property type="nucleotide sequence ID" value="NZ_JAASQM010000001.1"/>
</dbReference>
<organism evidence="1 2">
    <name type="scientific">Sphingomonas naasensis</name>
    <dbReference type="NCBI Taxonomy" id="1344951"/>
    <lineage>
        <taxon>Bacteria</taxon>
        <taxon>Pseudomonadati</taxon>
        <taxon>Pseudomonadota</taxon>
        <taxon>Alphaproteobacteria</taxon>
        <taxon>Sphingomonadales</taxon>
        <taxon>Sphingomonadaceae</taxon>
        <taxon>Sphingomonas</taxon>
    </lineage>
</organism>
<reference evidence="1 2" key="1">
    <citation type="submission" date="2019-04" db="EMBL/GenBank/DDBJ databases">
        <title>Sphingomonas psychrotolerans sp. nov., isolated from soil in the Tianshan Mountains, Xinjiang, China.</title>
        <authorList>
            <person name="Luo Y."/>
            <person name="Sheng H."/>
        </authorList>
    </citation>
    <scope>NUCLEOTIDE SEQUENCE [LARGE SCALE GENOMIC DNA]</scope>
    <source>
        <strain evidence="1 2">KIS18-15</strain>
    </source>
</reference>
<protein>
    <submittedName>
        <fullName evidence="1">Uncharacterized protein</fullName>
    </submittedName>
</protein>
<keyword evidence="2" id="KW-1185">Reference proteome</keyword>
<proteinExistence type="predicted"/>
<dbReference type="OrthoDB" id="9917528at2"/>
<dbReference type="AlphaFoldDB" id="A0A4S1WQX2"/>
<evidence type="ECO:0000313" key="2">
    <source>
        <dbReference type="Proteomes" id="UP000309848"/>
    </source>
</evidence>
<evidence type="ECO:0000313" key="1">
    <source>
        <dbReference type="EMBL" id="TGX45734.1"/>
    </source>
</evidence>
<name>A0A4S1WQX2_9SPHN</name>
<sequence length="195" mass="19872">MEKIVTKKSFIGGRLVYPGETVDVDAKGEALPAASTPIGQMTVEQLRAALANREAEEAGDGEPRFGANVADATEANTGAQQAAMAPVAPGNGLRPQTLPPGTVEHNNTFIRPAPADAPAAVEVVVGPAAEVGDVSLFDGDGDGKPGGSMPQEPVALGGKNKAQLLEIAAAEKVEVAEGATNDEIREAIEAKRNDA</sequence>
<accession>A0A4S1WQX2</accession>
<gene>
    <name evidence="1" type="ORF">E5A74_00695</name>
</gene>
<dbReference type="EMBL" id="SRXU01000001">
    <property type="protein sequence ID" value="TGX45734.1"/>
    <property type="molecule type" value="Genomic_DNA"/>
</dbReference>
<comment type="caution">
    <text evidence="1">The sequence shown here is derived from an EMBL/GenBank/DDBJ whole genome shotgun (WGS) entry which is preliminary data.</text>
</comment>
<dbReference type="Proteomes" id="UP000309848">
    <property type="component" value="Unassembled WGS sequence"/>
</dbReference>